<evidence type="ECO:0000313" key="2">
    <source>
        <dbReference type="EMBL" id="MBM3318172.1"/>
    </source>
</evidence>
<accession>A0A937XC02</accession>
<gene>
    <name evidence="2" type="ORF">FJY75_10030</name>
</gene>
<dbReference type="EMBL" id="VGIY01000281">
    <property type="protein sequence ID" value="MBM3318172.1"/>
    <property type="molecule type" value="Genomic_DNA"/>
</dbReference>
<name>A0A937XC02_UNCEI</name>
<dbReference type="Proteomes" id="UP000748308">
    <property type="component" value="Unassembled WGS sequence"/>
</dbReference>
<keyword evidence="1" id="KW-0732">Signal</keyword>
<protein>
    <recommendedName>
        <fullName evidence="4">Ig-like domain-containing protein</fullName>
    </recommendedName>
</protein>
<reference evidence="2" key="1">
    <citation type="submission" date="2019-03" db="EMBL/GenBank/DDBJ databases">
        <title>Lake Tanganyika Metagenome-Assembled Genomes (MAGs).</title>
        <authorList>
            <person name="Tran P."/>
        </authorList>
    </citation>
    <scope>NUCLEOTIDE SEQUENCE</scope>
    <source>
        <strain evidence="2">M_DeepCast_400m_m2_100</strain>
    </source>
</reference>
<organism evidence="2 3">
    <name type="scientific">Eiseniibacteriota bacterium</name>
    <dbReference type="NCBI Taxonomy" id="2212470"/>
    <lineage>
        <taxon>Bacteria</taxon>
        <taxon>Candidatus Eiseniibacteriota</taxon>
    </lineage>
</organism>
<dbReference type="NCBIfam" id="NF045524">
    <property type="entry name" value="MXAN_6640_HExxH"/>
    <property type="match status" value="1"/>
</dbReference>
<sequence>MLGPPIGRLRRLAGLALALGLLAAAAASATPQAEEALRAARELCLRDGPAGDGFATLQPGSSSATLVLNQLKLQAPHIDPPSLAPLRGFIERPTGLSGRLDTEHFRIHYAPGGPDQPAGWPSTRFLEELAAVCEPIHEQSHGLYGWPLPPGDGEAGGDGRVDIYIRDLGWGVFGYTIHEEIPSVRGKAGFIVLDNDFAGLTGLDPADAARVTLAHEYQHLIQFGFGYAVEAEWFMEQCATMMEGRLCPDIHELHGYLPYHLLRPHRRLDLTDGSFEYGAWLWPEFLTRWRDDPGILPEIWAAWAQGGRTMLQAIDASLRRAGESLDRAFLEWAVWNAFLEPGGAPPAYGYEGGIPGAVAPALVLAQYPAVRVGPPMILQPEPLAASYVELRPGRGSADNSLEITLQTCATTAEARLIQWSDGGYTVMPIRLDGGRGHVVAGAWDVTDRALLVVVNGSGASGCCDYRVSAATTFRSAGVDDDGPLPGGVALSASPNPCEPYTLIQFQLPEALPVSLRLYDAQGRLAETL</sequence>
<evidence type="ECO:0000313" key="3">
    <source>
        <dbReference type="Proteomes" id="UP000748308"/>
    </source>
</evidence>
<dbReference type="AlphaFoldDB" id="A0A937XC02"/>
<evidence type="ECO:0008006" key="4">
    <source>
        <dbReference type="Google" id="ProtNLM"/>
    </source>
</evidence>
<comment type="caution">
    <text evidence="2">The sequence shown here is derived from an EMBL/GenBank/DDBJ whole genome shotgun (WGS) entry which is preliminary data.</text>
</comment>
<feature type="non-terminal residue" evidence="2">
    <location>
        <position position="528"/>
    </location>
</feature>
<proteinExistence type="predicted"/>
<evidence type="ECO:0000256" key="1">
    <source>
        <dbReference type="SAM" id="SignalP"/>
    </source>
</evidence>
<feature type="signal peptide" evidence="1">
    <location>
        <begin position="1"/>
        <end position="29"/>
    </location>
</feature>
<feature type="chain" id="PRO_5036888500" description="Ig-like domain-containing protein" evidence="1">
    <location>
        <begin position="30"/>
        <end position="528"/>
    </location>
</feature>